<organism evidence="2 3">
    <name type="scientific">Frankliniella fusca</name>
    <dbReference type="NCBI Taxonomy" id="407009"/>
    <lineage>
        <taxon>Eukaryota</taxon>
        <taxon>Metazoa</taxon>
        <taxon>Ecdysozoa</taxon>
        <taxon>Arthropoda</taxon>
        <taxon>Hexapoda</taxon>
        <taxon>Insecta</taxon>
        <taxon>Pterygota</taxon>
        <taxon>Neoptera</taxon>
        <taxon>Paraneoptera</taxon>
        <taxon>Thysanoptera</taxon>
        <taxon>Terebrantia</taxon>
        <taxon>Thripoidea</taxon>
        <taxon>Thripidae</taxon>
        <taxon>Frankliniella</taxon>
    </lineage>
</organism>
<keyword evidence="3" id="KW-1185">Reference proteome</keyword>
<keyword evidence="1" id="KW-0472">Membrane</keyword>
<dbReference type="PANTHER" id="PTHR34929">
    <property type="entry name" value="ZGC:153157"/>
    <property type="match status" value="1"/>
</dbReference>
<keyword evidence="1 2" id="KW-0812">Transmembrane</keyword>
<dbReference type="InterPro" id="IPR029162">
    <property type="entry name" value="InaF-motif"/>
</dbReference>
<accession>A0AAE1GST4</accession>
<feature type="transmembrane region" description="Helical" evidence="1">
    <location>
        <begin position="69"/>
        <end position="94"/>
    </location>
</feature>
<dbReference type="AlphaFoldDB" id="A0AAE1GST4"/>
<name>A0AAE1GST4_9NEOP</name>
<dbReference type="PANTHER" id="PTHR34929:SF1">
    <property type="entry name" value="INAF MOTIF CONTAINING 2"/>
    <property type="match status" value="1"/>
</dbReference>
<keyword evidence="1" id="KW-1133">Transmembrane helix</keyword>
<reference evidence="2" key="2">
    <citation type="journal article" date="2023" name="BMC Genomics">
        <title>Pest status, molecular evolution, and epigenetic factors derived from the genome assembly of Frankliniella fusca, a thysanopteran phytovirus vector.</title>
        <authorList>
            <person name="Catto M.A."/>
            <person name="Labadie P.E."/>
            <person name="Jacobson A.L."/>
            <person name="Kennedy G.G."/>
            <person name="Srinivasan R."/>
            <person name="Hunt B.G."/>
        </authorList>
    </citation>
    <scope>NUCLEOTIDE SEQUENCE</scope>
    <source>
        <strain evidence="2">PL_HMW_Pooled</strain>
    </source>
</reference>
<proteinExistence type="predicted"/>
<evidence type="ECO:0000313" key="2">
    <source>
        <dbReference type="EMBL" id="KAK3908116.1"/>
    </source>
</evidence>
<evidence type="ECO:0000313" key="3">
    <source>
        <dbReference type="Proteomes" id="UP001219518"/>
    </source>
</evidence>
<dbReference type="EMBL" id="JAHWGI010000030">
    <property type="protein sequence ID" value="KAK3908116.1"/>
    <property type="molecule type" value="Genomic_DNA"/>
</dbReference>
<comment type="caution">
    <text evidence="2">The sequence shown here is derived from an EMBL/GenBank/DDBJ whole genome shotgun (WGS) entry which is preliminary data.</text>
</comment>
<evidence type="ECO:0000256" key="1">
    <source>
        <dbReference type="SAM" id="Phobius"/>
    </source>
</evidence>
<dbReference type="Pfam" id="PF15018">
    <property type="entry name" value="InaF-motif"/>
    <property type="match status" value="1"/>
</dbReference>
<reference evidence="2" key="1">
    <citation type="submission" date="2021-07" db="EMBL/GenBank/DDBJ databases">
        <authorList>
            <person name="Catto M.A."/>
            <person name="Jacobson A."/>
            <person name="Kennedy G."/>
            <person name="Labadie P."/>
            <person name="Hunt B.G."/>
            <person name="Srinivasan R."/>
        </authorList>
    </citation>
    <scope>NUCLEOTIDE SEQUENCE</scope>
    <source>
        <strain evidence="2">PL_HMW_Pooled</strain>
        <tissue evidence="2">Head</tissue>
    </source>
</reference>
<gene>
    <name evidence="2" type="ORF">KUF71_018628</name>
</gene>
<sequence>MSSFRSLSGNGGMDSLSLTVPLTPHVGLGLGSGAAGVAGAASSSGPAEVRLAGVDTKEKMYEPKQRKKLVRVLTVVAYLFFVSLAAAMLSLYYIKDATSDCDDAERFALQPTKNSQRCSQVGWDIASALGC</sequence>
<dbReference type="Proteomes" id="UP001219518">
    <property type="component" value="Unassembled WGS sequence"/>
</dbReference>
<protein>
    <submittedName>
        <fullName evidence="2">Transmembrane protein INAFM2</fullName>
    </submittedName>
</protein>